<gene>
    <name evidence="5" type="ORF">NGB36_09815</name>
</gene>
<keyword evidence="6" id="KW-1185">Reference proteome</keyword>
<evidence type="ECO:0000256" key="2">
    <source>
        <dbReference type="ARBA" id="ARBA00007639"/>
    </source>
</evidence>
<dbReference type="InterPro" id="IPR025997">
    <property type="entry name" value="SBP_2_dom"/>
</dbReference>
<feature type="domain" description="Periplasmic binding protein" evidence="4">
    <location>
        <begin position="47"/>
        <end position="281"/>
    </location>
</feature>
<evidence type="ECO:0000313" key="5">
    <source>
        <dbReference type="EMBL" id="MCQ4080888.1"/>
    </source>
</evidence>
<keyword evidence="3" id="KW-0732">Signal</keyword>
<protein>
    <submittedName>
        <fullName evidence="5">Sugar ABC transporter substrate-binding protein</fullName>
    </submittedName>
</protein>
<dbReference type="RefSeq" id="WP_255919793.1">
    <property type="nucleotide sequence ID" value="NZ_JANFNG010000005.1"/>
</dbReference>
<dbReference type="EMBL" id="JANFNG010000005">
    <property type="protein sequence ID" value="MCQ4080888.1"/>
    <property type="molecule type" value="Genomic_DNA"/>
</dbReference>
<reference evidence="5" key="1">
    <citation type="submission" date="2022-06" db="EMBL/GenBank/DDBJ databases">
        <title>Draft genome sequence of Streptomyces sp. RB6PN25 isolated from peat swamp forest in Thailand.</title>
        <authorList>
            <person name="Duangmal K."/>
            <person name="Klaysubun C."/>
        </authorList>
    </citation>
    <scope>NUCLEOTIDE SEQUENCE</scope>
    <source>
        <strain evidence="5">RB6PN25</strain>
    </source>
</reference>
<dbReference type="InterPro" id="IPR028082">
    <property type="entry name" value="Peripla_BP_I"/>
</dbReference>
<dbReference type="PANTHER" id="PTHR46847">
    <property type="entry name" value="D-ALLOSE-BINDING PERIPLASMIC PROTEIN-RELATED"/>
    <property type="match status" value="1"/>
</dbReference>
<organism evidence="5 6">
    <name type="scientific">Streptomyces humicola</name>
    <dbReference type="NCBI Taxonomy" id="2953240"/>
    <lineage>
        <taxon>Bacteria</taxon>
        <taxon>Bacillati</taxon>
        <taxon>Actinomycetota</taxon>
        <taxon>Actinomycetes</taxon>
        <taxon>Kitasatosporales</taxon>
        <taxon>Streptomycetaceae</taxon>
        <taxon>Streptomyces</taxon>
    </lineage>
</organism>
<evidence type="ECO:0000256" key="3">
    <source>
        <dbReference type="ARBA" id="ARBA00022729"/>
    </source>
</evidence>
<dbReference type="Proteomes" id="UP001057702">
    <property type="component" value="Unassembled WGS sequence"/>
</dbReference>
<dbReference type="Pfam" id="PF13407">
    <property type="entry name" value="Peripla_BP_4"/>
    <property type="match status" value="1"/>
</dbReference>
<sequence length="360" mass="37646">MLSAAVVLTLTVAGCAGNGSGFTDAASGKGGTCDPKQVHLVQSGRGFENPYYVAVDAGARAFAKSVGLQNNYTWIASEGDSSKQLTQIQSLLAKYGRCTVLNVDPNDNSILPAIVTAVQRQNAWLVTQWNKPDGMTPATSSAHWVAHMSVDGVPQGYNTAKALFQAMGGKGNIVALEGILDNVPAQQRFAGLQKALKEFPQVHLLEAQTANWDQTQAQNVTQTFLTKYGDKINGVWSANDAMGLGAIEALKAAGKVGVVKVSSVDGLQQTIDDVKANNVGYVATTRSTGSVQGGFGLAIGYAAAIGKIDPAKEPAEHRAFYLTYQGIVTSQNAGSLPSPTDASGLNFNNIWSVVASPIGN</sequence>
<comment type="similarity">
    <text evidence="2">Belongs to the bacterial solute-binding protein 2 family.</text>
</comment>
<evidence type="ECO:0000256" key="1">
    <source>
        <dbReference type="ARBA" id="ARBA00004196"/>
    </source>
</evidence>
<name>A0ABT1PUR8_9ACTN</name>
<evidence type="ECO:0000313" key="6">
    <source>
        <dbReference type="Proteomes" id="UP001057702"/>
    </source>
</evidence>
<dbReference type="PANTHER" id="PTHR46847:SF1">
    <property type="entry name" value="D-ALLOSE-BINDING PERIPLASMIC PROTEIN-RELATED"/>
    <property type="match status" value="1"/>
</dbReference>
<dbReference type="CDD" id="cd01536">
    <property type="entry name" value="PBP1_ABC_sugar_binding-like"/>
    <property type="match status" value="1"/>
</dbReference>
<comment type="subcellular location">
    <subcellularLocation>
        <location evidence="1">Cell envelope</location>
    </subcellularLocation>
</comment>
<accession>A0ABT1PUR8</accession>
<evidence type="ECO:0000259" key="4">
    <source>
        <dbReference type="Pfam" id="PF13407"/>
    </source>
</evidence>
<dbReference type="Gene3D" id="3.40.50.2300">
    <property type="match status" value="2"/>
</dbReference>
<dbReference type="SUPFAM" id="SSF53822">
    <property type="entry name" value="Periplasmic binding protein-like I"/>
    <property type="match status" value="1"/>
</dbReference>
<proteinExistence type="inferred from homology"/>
<comment type="caution">
    <text evidence="5">The sequence shown here is derived from an EMBL/GenBank/DDBJ whole genome shotgun (WGS) entry which is preliminary data.</text>
</comment>